<feature type="domain" description="Reverse transcriptase RNase H-like" evidence="7">
    <location>
        <begin position="95"/>
        <end position="145"/>
    </location>
</feature>
<dbReference type="GeneID" id="20315747"/>
<dbReference type="Proteomes" id="UP000054324">
    <property type="component" value="Unassembled WGS sequence"/>
</dbReference>
<name>A0A074ZZ23_OPIVI</name>
<gene>
    <name evidence="8" type="ORF">T265_01559</name>
</gene>
<dbReference type="GO" id="GO:0016787">
    <property type="term" value="F:hydrolase activity"/>
    <property type="evidence" value="ECO:0007669"/>
    <property type="project" value="UniProtKB-KW"/>
</dbReference>
<dbReference type="InterPro" id="IPR041373">
    <property type="entry name" value="RT_RNaseH"/>
</dbReference>
<dbReference type="GO" id="GO:0003964">
    <property type="term" value="F:RNA-directed DNA polymerase activity"/>
    <property type="evidence" value="ECO:0007669"/>
    <property type="project" value="UniProtKB-KW"/>
</dbReference>
<keyword evidence="4" id="KW-0255">Endonuclease</keyword>
<evidence type="ECO:0000256" key="6">
    <source>
        <dbReference type="ARBA" id="ARBA00022918"/>
    </source>
</evidence>
<dbReference type="KEGG" id="ovi:T265_01559"/>
<evidence type="ECO:0000256" key="3">
    <source>
        <dbReference type="ARBA" id="ARBA00022722"/>
    </source>
</evidence>
<reference evidence="8 9" key="1">
    <citation type="submission" date="2013-11" db="EMBL/GenBank/DDBJ databases">
        <title>Opisthorchis viverrini - life in the bile duct.</title>
        <authorList>
            <person name="Young N.D."/>
            <person name="Nagarajan N."/>
            <person name="Lin S.J."/>
            <person name="Korhonen P.K."/>
            <person name="Jex A.R."/>
            <person name="Hall R.S."/>
            <person name="Safavi-Hemami H."/>
            <person name="Kaewkong W."/>
            <person name="Bertrand D."/>
            <person name="Gao S."/>
            <person name="Seet Q."/>
            <person name="Wongkham S."/>
            <person name="Teh B.T."/>
            <person name="Wongkham C."/>
            <person name="Intapan P.M."/>
            <person name="Maleewong W."/>
            <person name="Yang X."/>
            <person name="Hu M."/>
            <person name="Wang Z."/>
            <person name="Hofmann A."/>
            <person name="Sternberg P.W."/>
            <person name="Tan P."/>
            <person name="Wang J."/>
            <person name="Gasser R.B."/>
        </authorList>
    </citation>
    <scope>NUCLEOTIDE SEQUENCE [LARGE SCALE GENOMIC DNA]</scope>
</reference>
<evidence type="ECO:0000313" key="9">
    <source>
        <dbReference type="Proteomes" id="UP000054324"/>
    </source>
</evidence>
<evidence type="ECO:0000259" key="7">
    <source>
        <dbReference type="Pfam" id="PF17917"/>
    </source>
</evidence>
<evidence type="ECO:0000256" key="1">
    <source>
        <dbReference type="ARBA" id="ARBA00022679"/>
    </source>
</evidence>
<dbReference type="CTD" id="20315747"/>
<evidence type="ECO:0000256" key="5">
    <source>
        <dbReference type="ARBA" id="ARBA00022801"/>
    </source>
</evidence>
<keyword evidence="6" id="KW-0695">RNA-directed DNA polymerase</keyword>
<keyword evidence="2" id="KW-0548">Nucleotidyltransferase</keyword>
<evidence type="ECO:0000256" key="2">
    <source>
        <dbReference type="ARBA" id="ARBA00022695"/>
    </source>
</evidence>
<keyword evidence="1" id="KW-0808">Transferase</keyword>
<keyword evidence="3" id="KW-0540">Nuclease</keyword>
<sequence length="145" mass="16784">MRTQSTSFASGELALENTARRTVYIILLDIHRKIAAISAPPHKLAHKDRKFSQTVGCDEVFNHLKKAPAPILKYPDLSDAEEFVLNTDINLSLTTVTQREMLALVYFFQHFQPYLLGWHFLVSTEHHLLQCLQSYHDPYCQVSRW</sequence>
<organism evidence="8 9">
    <name type="scientific">Opisthorchis viverrini</name>
    <name type="common">Southeast Asian liver fluke</name>
    <dbReference type="NCBI Taxonomy" id="6198"/>
    <lineage>
        <taxon>Eukaryota</taxon>
        <taxon>Metazoa</taxon>
        <taxon>Spiralia</taxon>
        <taxon>Lophotrochozoa</taxon>
        <taxon>Platyhelminthes</taxon>
        <taxon>Trematoda</taxon>
        <taxon>Digenea</taxon>
        <taxon>Opisthorchiida</taxon>
        <taxon>Opisthorchiata</taxon>
        <taxon>Opisthorchiidae</taxon>
        <taxon>Opisthorchis</taxon>
    </lineage>
</organism>
<dbReference type="EMBL" id="KL596635">
    <property type="protein sequence ID" value="KER32331.1"/>
    <property type="molecule type" value="Genomic_DNA"/>
</dbReference>
<keyword evidence="5" id="KW-0378">Hydrolase</keyword>
<keyword evidence="9" id="KW-1185">Reference proteome</keyword>
<dbReference type="Pfam" id="PF17917">
    <property type="entry name" value="RT_RNaseH"/>
    <property type="match status" value="1"/>
</dbReference>
<dbReference type="AlphaFoldDB" id="A0A074ZZ23"/>
<dbReference type="STRING" id="6198.A0A074ZZ23"/>
<dbReference type="OrthoDB" id="420169at2759"/>
<protein>
    <recommendedName>
        <fullName evidence="7">Reverse transcriptase RNase H-like domain-containing protein</fullName>
    </recommendedName>
</protein>
<dbReference type="RefSeq" id="XP_009163882.1">
    <property type="nucleotide sequence ID" value="XM_009165618.1"/>
</dbReference>
<dbReference type="InterPro" id="IPR043502">
    <property type="entry name" value="DNA/RNA_pol_sf"/>
</dbReference>
<proteinExistence type="predicted"/>
<dbReference type="GO" id="GO:0004519">
    <property type="term" value="F:endonuclease activity"/>
    <property type="evidence" value="ECO:0007669"/>
    <property type="project" value="UniProtKB-KW"/>
</dbReference>
<accession>A0A074ZZ23</accession>
<evidence type="ECO:0000313" key="8">
    <source>
        <dbReference type="EMBL" id="KER32331.1"/>
    </source>
</evidence>
<dbReference type="SUPFAM" id="SSF56672">
    <property type="entry name" value="DNA/RNA polymerases"/>
    <property type="match status" value="1"/>
</dbReference>
<evidence type="ECO:0000256" key="4">
    <source>
        <dbReference type="ARBA" id="ARBA00022759"/>
    </source>
</evidence>